<name>A0ABV0MRB7_9TELE</name>
<dbReference type="Proteomes" id="UP001476798">
    <property type="component" value="Unassembled WGS sequence"/>
</dbReference>
<sequence>MFTGPVFAVSPVASVHNACLWCGAIQMAPTDGCCGLRRDYLPLFPSLPCFLRLLEPCDTLANYSANSPSLDGLSLADSSIRYLCHRYGRLRSTHAVCSLAEQRSQEQTRTLHQPDHMSRSYES</sequence>
<reference evidence="2 3" key="1">
    <citation type="submission" date="2021-06" db="EMBL/GenBank/DDBJ databases">
        <authorList>
            <person name="Palmer J.M."/>
        </authorList>
    </citation>
    <scope>NUCLEOTIDE SEQUENCE [LARGE SCALE GENOMIC DNA]</scope>
    <source>
        <strain evidence="2 3">GA_2019</strain>
        <tissue evidence="2">Muscle</tissue>
    </source>
</reference>
<keyword evidence="3" id="KW-1185">Reference proteome</keyword>
<gene>
    <name evidence="2" type="ORF">GOODEAATRI_004932</name>
</gene>
<dbReference type="EMBL" id="JAHRIO010010212">
    <property type="protein sequence ID" value="MEQ2160978.1"/>
    <property type="molecule type" value="Genomic_DNA"/>
</dbReference>
<protein>
    <recommendedName>
        <fullName evidence="4">Secreted protein</fullName>
    </recommendedName>
</protein>
<feature type="compositionally biased region" description="Basic and acidic residues" evidence="1">
    <location>
        <begin position="112"/>
        <end position="123"/>
    </location>
</feature>
<evidence type="ECO:0000313" key="3">
    <source>
        <dbReference type="Proteomes" id="UP001476798"/>
    </source>
</evidence>
<feature type="region of interest" description="Disordered" evidence="1">
    <location>
        <begin position="102"/>
        <end position="123"/>
    </location>
</feature>
<evidence type="ECO:0000313" key="2">
    <source>
        <dbReference type="EMBL" id="MEQ2160978.1"/>
    </source>
</evidence>
<comment type="caution">
    <text evidence="2">The sequence shown here is derived from an EMBL/GenBank/DDBJ whole genome shotgun (WGS) entry which is preliminary data.</text>
</comment>
<evidence type="ECO:0000256" key="1">
    <source>
        <dbReference type="SAM" id="MobiDB-lite"/>
    </source>
</evidence>
<accession>A0ABV0MRB7</accession>
<feature type="compositionally biased region" description="Polar residues" evidence="1">
    <location>
        <begin position="102"/>
        <end position="111"/>
    </location>
</feature>
<organism evidence="2 3">
    <name type="scientific">Goodea atripinnis</name>
    <dbReference type="NCBI Taxonomy" id="208336"/>
    <lineage>
        <taxon>Eukaryota</taxon>
        <taxon>Metazoa</taxon>
        <taxon>Chordata</taxon>
        <taxon>Craniata</taxon>
        <taxon>Vertebrata</taxon>
        <taxon>Euteleostomi</taxon>
        <taxon>Actinopterygii</taxon>
        <taxon>Neopterygii</taxon>
        <taxon>Teleostei</taxon>
        <taxon>Neoteleostei</taxon>
        <taxon>Acanthomorphata</taxon>
        <taxon>Ovalentaria</taxon>
        <taxon>Atherinomorphae</taxon>
        <taxon>Cyprinodontiformes</taxon>
        <taxon>Goodeidae</taxon>
        <taxon>Goodea</taxon>
    </lineage>
</organism>
<proteinExistence type="predicted"/>
<evidence type="ECO:0008006" key="4">
    <source>
        <dbReference type="Google" id="ProtNLM"/>
    </source>
</evidence>